<evidence type="ECO:0000256" key="1">
    <source>
        <dbReference type="ARBA" id="ARBA00004613"/>
    </source>
</evidence>
<dbReference type="InterPro" id="IPR038479">
    <property type="entry name" value="Transthyretin-like_sf"/>
</dbReference>
<dbReference type="Proteomes" id="UP000582659">
    <property type="component" value="Unassembled WGS sequence"/>
</dbReference>
<feature type="signal peptide" evidence="5">
    <location>
        <begin position="1"/>
        <end position="15"/>
    </location>
</feature>
<dbReference type="Gene3D" id="2.60.40.3330">
    <property type="match status" value="1"/>
</dbReference>
<comment type="caution">
    <text evidence="6">The sequence shown here is derived from an EMBL/GenBank/DDBJ whole genome shotgun (WGS) entry which is preliminary data.</text>
</comment>
<evidence type="ECO:0000313" key="7">
    <source>
        <dbReference type="Proteomes" id="UP000659654"/>
    </source>
</evidence>
<dbReference type="Proteomes" id="UP000659654">
    <property type="component" value="Unassembled WGS sequence"/>
</dbReference>
<dbReference type="EMBL" id="CAJFDI010000005">
    <property type="protein sequence ID" value="CAD5232989.1"/>
    <property type="molecule type" value="Genomic_DNA"/>
</dbReference>
<feature type="chain" id="PRO_5036204492" evidence="5">
    <location>
        <begin position="16"/>
        <end position="132"/>
    </location>
</feature>
<dbReference type="EMBL" id="CAJFCV020000005">
    <property type="protein sequence ID" value="CAG9126296.1"/>
    <property type="molecule type" value="Genomic_DNA"/>
</dbReference>
<comment type="similarity">
    <text evidence="2">Belongs to the nematode transthyretin-like family.</text>
</comment>
<proteinExistence type="inferred from homology"/>
<dbReference type="Pfam" id="PF01060">
    <property type="entry name" value="TTR-52"/>
    <property type="match status" value="1"/>
</dbReference>
<protein>
    <submittedName>
        <fullName evidence="6">(pine wood nematode) hypothetical protein</fullName>
    </submittedName>
</protein>
<accession>A0A7I8X8M2</accession>
<evidence type="ECO:0000256" key="3">
    <source>
        <dbReference type="ARBA" id="ARBA00022525"/>
    </source>
</evidence>
<evidence type="ECO:0000256" key="4">
    <source>
        <dbReference type="ARBA" id="ARBA00022729"/>
    </source>
</evidence>
<dbReference type="InterPro" id="IPR001534">
    <property type="entry name" value="Transthyretin-like"/>
</dbReference>
<comment type="subcellular location">
    <subcellularLocation>
        <location evidence="1">Secreted</location>
    </subcellularLocation>
</comment>
<keyword evidence="7" id="KW-1185">Reference proteome</keyword>
<dbReference type="PANTHER" id="PTHR21700">
    <property type="entry name" value="TRANSTHYRETIN-LIKE FAMILY PROTEIN-RELATED"/>
    <property type="match status" value="1"/>
</dbReference>
<name>A0A7I8X8M2_BURXY</name>
<dbReference type="GO" id="GO:0009986">
    <property type="term" value="C:cell surface"/>
    <property type="evidence" value="ECO:0007669"/>
    <property type="project" value="InterPro"/>
</dbReference>
<keyword evidence="4 5" id="KW-0732">Signal</keyword>
<dbReference type="OrthoDB" id="5826894at2759"/>
<dbReference type="AlphaFoldDB" id="A0A7I8X8M2"/>
<reference evidence="6" key="1">
    <citation type="submission" date="2020-09" db="EMBL/GenBank/DDBJ databases">
        <authorList>
            <person name="Kikuchi T."/>
        </authorList>
    </citation>
    <scope>NUCLEOTIDE SEQUENCE</scope>
    <source>
        <strain evidence="6">Ka4C1</strain>
    </source>
</reference>
<gene>
    <name evidence="6" type="ORF">BXYJ_LOCUS13080</name>
</gene>
<dbReference type="GO" id="GO:0005576">
    <property type="term" value="C:extracellular region"/>
    <property type="evidence" value="ECO:0007669"/>
    <property type="project" value="UniProtKB-SubCell"/>
</dbReference>
<sequence>MLLFVLLGLLIGVRCESQGITAYGRLTCNGKPLVGANVKFIERDRFWLDPNDLVANVKTDHEGNFHITGRTDELTSIEPYLHFYYRCDSKECEHFSIRVEDKYIESGDIIRPFNFGNREVVNITGVFSHLSC</sequence>
<evidence type="ECO:0000313" key="6">
    <source>
        <dbReference type="EMBL" id="CAD5232989.1"/>
    </source>
</evidence>
<organism evidence="6 7">
    <name type="scientific">Bursaphelenchus xylophilus</name>
    <name type="common">Pinewood nematode worm</name>
    <name type="synonym">Aphelenchoides xylophilus</name>
    <dbReference type="NCBI Taxonomy" id="6326"/>
    <lineage>
        <taxon>Eukaryota</taxon>
        <taxon>Metazoa</taxon>
        <taxon>Ecdysozoa</taxon>
        <taxon>Nematoda</taxon>
        <taxon>Chromadorea</taxon>
        <taxon>Rhabditida</taxon>
        <taxon>Tylenchina</taxon>
        <taxon>Tylenchomorpha</taxon>
        <taxon>Aphelenchoidea</taxon>
        <taxon>Aphelenchoididae</taxon>
        <taxon>Bursaphelenchus</taxon>
    </lineage>
</organism>
<dbReference type="SMR" id="A0A7I8X8M2"/>
<dbReference type="PANTHER" id="PTHR21700:SF3">
    <property type="entry name" value="TRANSTHYRETIN-LIKE PROTEIN 5"/>
    <property type="match status" value="1"/>
</dbReference>
<keyword evidence="3" id="KW-0964">Secreted</keyword>
<evidence type="ECO:0000256" key="5">
    <source>
        <dbReference type="SAM" id="SignalP"/>
    </source>
</evidence>
<evidence type="ECO:0000256" key="2">
    <source>
        <dbReference type="ARBA" id="ARBA00010112"/>
    </source>
</evidence>